<proteinExistence type="predicted"/>
<gene>
    <name evidence="2" type="ORF">RIF29_24340</name>
</gene>
<dbReference type="InterPro" id="IPR036047">
    <property type="entry name" value="F-box-like_dom_sf"/>
</dbReference>
<protein>
    <recommendedName>
        <fullName evidence="1">F-box domain-containing protein</fullName>
    </recommendedName>
</protein>
<dbReference type="CDD" id="cd22160">
    <property type="entry name" value="F-box_AtFBL13-like"/>
    <property type="match status" value="1"/>
</dbReference>
<reference evidence="2 3" key="1">
    <citation type="submission" date="2024-01" db="EMBL/GenBank/DDBJ databases">
        <title>The genomes of 5 underutilized Papilionoideae crops provide insights into root nodulation and disease resistanc.</title>
        <authorList>
            <person name="Yuan L."/>
        </authorList>
    </citation>
    <scope>NUCLEOTIDE SEQUENCE [LARGE SCALE GENOMIC DNA]</scope>
    <source>
        <strain evidence="2">ZHUSHIDOU_FW_LH</strain>
        <tissue evidence="2">Leaf</tissue>
    </source>
</reference>
<evidence type="ECO:0000313" key="3">
    <source>
        <dbReference type="Proteomes" id="UP001372338"/>
    </source>
</evidence>
<evidence type="ECO:0000259" key="1">
    <source>
        <dbReference type="Pfam" id="PF00646"/>
    </source>
</evidence>
<dbReference type="Pfam" id="PF00646">
    <property type="entry name" value="F-box"/>
    <property type="match status" value="1"/>
</dbReference>
<accession>A0AAN9ELT8</accession>
<dbReference type="Proteomes" id="UP001372338">
    <property type="component" value="Unassembled WGS sequence"/>
</dbReference>
<dbReference type="InterPro" id="IPR001810">
    <property type="entry name" value="F-box_dom"/>
</dbReference>
<dbReference type="InterPro" id="IPR053781">
    <property type="entry name" value="F-box_AtFBL13-like"/>
</dbReference>
<name>A0AAN9ELT8_CROPI</name>
<comment type="caution">
    <text evidence="2">The sequence shown here is derived from an EMBL/GenBank/DDBJ whole genome shotgun (WGS) entry which is preliminary data.</text>
</comment>
<sequence length="207" mass="23859">MTPRRRRPPKVVDRISSLPDETLIHILSLLPTKFSVTTTILSKRWYPLWRSVPVLHVIHEHRDSPSRYGSLSEDFYSLHYWHGFALDNSNSKKDEWDKWVGFKSMAKLVRAEIDKSNIQISMETLNNVGHLILNIDKMEFLQAVSAILSLGITDPMNNLFRGQDNEGKLLRFSVFNIALAVSVGGQELTLSQEKKLTVYQMMVKRSF</sequence>
<dbReference type="EMBL" id="JAYWIO010000005">
    <property type="protein sequence ID" value="KAK7258755.1"/>
    <property type="molecule type" value="Genomic_DNA"/>
</dbReference>
<dbReference type="SUPFAM" id="SSF81383">
    <property type="entry name" value="F-box domain"/>
    <property type="match status" value="1"/>
</dbReference>
<keyword evidence="3" id="KW-1185">Reference proteome</keyword>
<dbReference type="Gene3D" id="1.20.1280.50">
    <property type="match status" value="1"/>
</dbReference>
<dbReference type="PANTHER" id="PTHR32212">
    <property type="entry name" value="CYCLIN-LIKE F-BOX"/>
    <property type="match status" value="1"/>
</dbReference>
<dbReference type="AlphaFoldDB" id="A0AAN9ELT8"/>
<dbReference type="PANTHER" id="PTHR32212:SF234">
    <property type="entry name" value="F-BOX_LRR-REPEAT PROTEIN 13-LIKE"/>
    <property type="match status" value="1"/>
</dbReference>
<evidence type="ECO:0000313" key="2">
    <source>
        <dbReference type="EMBL" id="KAK7258755.1"/>
    </source>
</evidence>
<feature type="domain" description="F-box" evidence="1">
    <location>
        <begin position="15"/>
        <end position="54"/>
    </location>
</feature>
<organism evidence="2 3">
    <name type="scientific">Crotalaria pallida</name>
    <name type="common">Smooth rattlebox</name>
    <name type="synonym">Crotalaria striata</name>
    <dbReference type="NCBI Taxonomy" id="3830"/>
    <lineage>
        <taxon>Eukaryota</taxon>
        <taxon>Viridiplantae</taxon>
        <taxon>Streptophyta</taxon>
        <taxon>Embryophyta</taxon>
        <taxon>Tracheophyta</taxon>
        <taxon>Spermatophyta</taxon>
        <taxon>Magnoliopsida</taxon>
        <taxon>eudicotyledons</taxon>
        <taxon>Gunneridae</taxon>
        <taxon>Pentapetalae</taxon>
        <taxon>rosids</taxon>
        <taxon>fabids</taxon>
        <taxon>Fabales</taxon>
        <taxon>Fabaceae</taxon>
        <taxon>Papilionoideae</taxon>
        <taxon>50 kb inversion clade</taxon>
        <taxon>genistoids sensu lato</taxon>
        <taxon>core genistoids</taxon>
        <taxon>Crotalarieae</taxon>
        <taxon>Crotalaria</taxon>
    </lineage>
</organism>